<accession>A0A942Y9I0</accession>
<feature type="signal peptide" evidence="1">
    <location>
        <begin position="1"/>
        <end position="31"/>
    </location>
</feature>
<evidence type="ECO:0000313" key="2">
    <source>
        <dbReference type="EMBL" id="MBS4182244.1"/>
    </source>
</evidence>
<evidence type="ECO:0000256" key="1">
    <source>
        <dbReference type="SAM" id="SignalP"/>
    </source>
</evidence>
<comment type="caution">
    <text evidence="2">The sequence shown here is derived from an EMBL/GenBank/DDBJ whole genome shotgun (WGS) entry which is preliminary data.</text>
</comment>
<proteinExistence type="predicted"/>
<feature type="chain" id="PRO_5037829002" evidence="1">
    <location>
        <begin position="32"/>
        <end position="149"/>
    </location>
</feature>
<protein>
    <submittedName>
        <fullName evidence="2">Uncharacterized protein</fullName>
    </submittedName>
</protein>
<name>A0A942Y9I0_9BACI</name>
<dbReference type="EMBL" id="JAGYPE010000002">
    <property type="protein sequence ID" value="MBS4182244.1"/>
    <property type="molecule type" value="Genomic_DNA"/>
</dbReference>
<reference evidence="2" key="1">
    <citation type="submission" date="2021-05" db="EMBL/GenBank/DDBJ databases">
        <title>Novel Bacillus species.</title>
        <authorList>
            <person name="Liu G."/>
        </authorList>
    </citation>
    <scope>NUCLEOTIDE SEQUENCE</scope>
    <source>
        <strain evidence="2">FJAT-50051</strain>
    </source>
</reference>
<dbReference type="AlphaFoldDB" id="A0A942Y9I0"/>
<gene>
    <name evidence="2" type="ORF">KHB02_12680</name>
</gene>
<sequence>MHPPTNRLSIAAMALGVALLAPIGLSATAQASPSVPAADRSASTSAALTVDPIVYTKGERLYVSGTAAPFAEIDIAGIPADMSQGIPIRLEGARASAEGTFHAGGIRMTTDLDEFDVTFRHGEETVTVTAIAKEQAVDALVTSPEVVQH</sequence>
<organism evidence="2">
    <name type="scientific">Neobacillus citreus</name>
    <dbReference type="NCBI Taxonomy" id="2833578"/>
    <lineage>
        <taxon>Bacteria</taxon>
        <taxon>Bacillati</taxon>
        <taxon>Bacillota</taxon>
        <taxon>Bacilli</taxon>
        <taxon>Bacillales</taxon>
        <taxon>Bacillaceae</taxon>
        <taxon>Neobacillus</taxon>
    </lineage>
</organism>
<keyword evidence="1" id="KW-0732">Signal</keyword>